<dbReference type="PROSITE" id="PS51257">
    <property type="entry name" value="PROKAR_LIPOPROTEIN"/>
    <property type="match status" value="1"/>
</dbReference>
<protein>
    <submittedName>
        <fullName evidence="1">Uncharacterized protein</fullName>
    </submittedName>
</protein>
<keyword evidence="2" id="KW-1185">Reference proteome</keyword>
<dbReference type="EMBL" id="JACHHU010000049">
    <property type="protein sequence ID" value="MBB6545118.1"/>
    <property type="molecule type" value="Genomic_DNA"/>
</dbReference>
<dbReference type="Proteomes" id="UP000537141">
    <property type="component" value="Unassembled WGS sequence"/>
</dbReference>
<proteinExistence type="predicted"/>
<organism evidence="1 2">
    <name type="scientific">Thalassotalea piscium</name>
    <dbReference type="NCBI Taxonomy" id="1230533"/>
    <lineage>
        <taxon>Bacteria</taxon>
        <taxon>Pseudomonadati</taxon>
        <taxon>Pseudomonadota</taxon>
        <taxon>Gammaproteobacteria</taxon>
        <taxon>Alteromonadales</taxon>
        <taxon>Colwelliaceae</taxon>
        <taxon>Thalassotalea</taxon>
    </lineage>
</organism>
<dbReference type="AlphaFoldDB" id="A0A7X0NKI2"/>
<evidence type="ECO:0000313" key="2">
    <source>
        <dbReference type="Proteomes" id="UP000537141"/>
    </source>
</evidence>
<accession>A0A7X0NKI2</accession>
<name>A0A7X0NKI2_9GAMM</name>
<reference evidence="1 2" key="1">
    <citation type="submission" date="2020-08" db="EMBL/GenBank/DDBJ databases">
        <title>Genomic Encyclopedia of Type Strains, Phase IV (KMG-IV): sequencing the most valuable type-strain genomes for metagenomic binning, comparative biology and taxonomic classification.</title>
        <authorList>
            <person name="Goeker M."/>
        </authorList>
    </citation>
    <scope>NUCLEOTIDE SEQUENCE [LARGE SCALE GENOMIC DNA]</scope>
    <source>
        <strain evidence="1 2">DSM 26287</strain>
    </source>
</reference>
<comment type="caution">
    <text evidence="1">The sequence shown here is derived from an EMBL/GenBank/DDBJ whole genome shotgun (WGS) entry which is preliminary data.</text>
</comment>
<dbReference type="RefSeq" id="WP_184426817.1">
    <property type="nucleotide sequence ID" value="NZ_BAABLB010000046.1"/>
</dbReference>
<gene>
    <name evidence="1" type="ORF">HNQ55_003661</name>
</gene>
<evidence type="ECO:0000313" key="1">
    <source>
        <dbReference type="EMBL" id="MBB6545118.1"/>
    </source>
</evidence>
<sequence length="533" mass="63159">MQLKYYGTVFFLLFAASGCSIKNYDFSREKVRLQNLPVEMTLSEALIENEKLNLQAPDYWYLKKDMYEVVPELEEHNDRLLNKGERFNYAGRSTFFGQFIKNIEYWLIRETKRRVEKSYIKSPTNPTPKSHTFKPHLYGGQEGWAQIFPLVERDHESYTSFSMFLDKKTTLTRKEKDRALRVCFSQLSYYDYGITTFRGVKYTHDDCADYLRDKKVPFYGFRIKDFEETKIVETFVDENPSFDTGFYHHFFNAPEIENKYTQSLSDFFKTLQVPNNNHYLINIPLDNSYILDEEIAFKESNLLRSIREDNFTATIASAFVRDNGVRMLYNSFDLRHAQYMGYVLSRTPYKNTIFTDCGRTPKRVSVAFESFTHIEYNCQDGGIGPRRTNYIPPLTEKAKVSVMGFFDKEYLLSSYTPIRPHYNAYVKVEHSKTQGDKTTQKMISKLPHHALMSWVSLEDKKIYGNVVYYGMLFKYNLTEFVRYRMKDNLQKIKNAKLRYFSYEGARGWAETLKLFPEFHDQLNDYWDKDTVLN</sequence>